<dbReference type="RefSeq" id="WP_114130641.1">
    <property type="nucleotide sequence ID" value="NZ_CP068435.1"/>
</dbReference>
<dbReference type="EMBL" id="QDHA01000007">
    <property type="protein sequence ID" value="RCJ09946.1"/>
    <property type="molecule type" value="Genomic_DNA"/>
</dbReference>
<proteinExistence type="predicted"/>
<dbReference type="AlphaFoldDB" id="A0A1K0J7C4"/>
<gene>
    <name evidence="2" type="ORF">CNECB9_2170014</name>
    <name evidence="1" type="ORF">DDK22_03020</name>
</gene>
<reference evidence="1 3" key="2">
    <citation type="submission" date="2018-04" db="EMBL/GenBank/DDBJ databases">
        <title>Cupriavidus necator CR12 genome sequencing and assembly.</title>
        <authorList>
            <person name="Ben Fekih I."/>
            <person name="Mazhar H.S."/>
            <person name="Bello S.K."/>
            <person name="Rensing C."/>
        </authorList>
    </citation>
    <scope>NUCLEOTIDE SEQUENCE [LARGE SCALE GENOMIC DNA]</scope>
    <source>
        <strain evidence="1 3">CR12</strain>
    </source>
</reference>
<dbReference type="Proteomes" id="UP000253501">
    <property type="component" value="Unassembled WGS sequence"/>
</dbReference>
<evidence type="ECO:0000313" key="3">
    <source>
        <dbReference type="Proteomes" id="UP000253501"/>
    </source>
</evidence>
<sequence>MPSGWHDQNVTYRGHRIHVAALRYGGQHDGWWTLRAEIWHHGNKLALPCPAAQTRFGCATDATRAGIAWGREAIDTHIAGQRDAEDAALQ</sequence>
<evidence type="ECO:0000313" key="2">
    <source>
        <dbReference type="EMBL" id="SCU74983.1"/>
    </source>
</evidence>
<evidence type="ECO:0000313" key="1">
    <source>
        <dbReference type="EMBL" id="RCJ09946.1"/>
    </source>
</evidence>
<organism evidence="2">
    <name type="scientific">Cupriavidus necator</name>
    <name type="common">Alcaligenes eutrophus</name>
    <name type="synonym">Ralstonia eutropha</name>
    <dbReference type="NCBI Taxonomy" id="106590"/>
    <lineage>
        <taxon>Bacteria</taxon>
        <taxon>Pseudomonadati</taxon>
        <taxon>Pseudomonadota</taxon>
        <taxon>Betaproteobacteria</taxon>
        <taxon>Burkholderiales</taxon>
        <taxon>Burkholderiaceae</taxon>
        <taxon>Cupriavidus</taxon>
    </lineage>
</organism>
<reference evidence="2" key="1">
    <citation type="submission" date="2016-09" db="EMBL/GenBank/DDBJ databases">
        <authorList>
            <person name="Capua I."/>
            <person name="De Benedictis P."/>
            <person name="Joannis T."/>
            <person name="Lombin L.H."/>
            <person name="Cattoli G."/>
        </authorList>
    </citation>
    <scope>NUCLEOTIDE SEQUENCE</scope>
    <source>
        <strain evidence="2">B9</strain>
    </source>
</reference>
<protein>
    <submittedName>
        <fullName evidence="2">Uncharacterized protein</fullName>
    </submittedName>
</protein>
<accession>A0A1K0J7C4</accession>
<dbReference type="EMBL" id="FMSH01000132">
    <property type="protein sequence ID" value="SCU74983.1"/>
    <property type="molecule type" value="Genomic_DNA"/>
</dbReference>
<name>A0A1K0J7C4_CUPNE</name>